<reference evidence="3 4" key="1">
    <citation type="journal article" date="2024" name="J Genomics">
        <title>Draft genome sequencing and assembly of Favolaschia claudopus CIRM-BRFM 2984 isolated from oak limbs.</title>
        <authorList>
            <person name="Navarro D."/>
            <person name="Drula E."/>
            <person name="Chaduli D."/>
            <person name="Cazenave R."/>
            <person name="Ahrendt S."/>
            <person name="Wang J."/>
            <person name="Lipzen A."/>
            <person name="Daum C."/>
            <person name="Barry K."/>
            <person name="Grigoriev I.V."/>
            <person name="Favel A."/>
            <person name="Rosso M.N."/>
            <person name="Martin F."/>
        </authorList>
    </citation>
    <scope>NUCLEOTIDE SEQUENCE [LARGE SCALE GENOMIC DNA]</scope>
    <source>
        <strain evidence="3 4">CIRM-BRFM 2984</strain>
    </source>
</reference>
<evidence type="ECO:0000313" key="4">
    <source>
        <dbReference type="Proteomes" id="UP001362999"/>
    </source>
</evidence>
<evidence type="ECO:0000313" key="3">
    <source>
        <dbReference type="EMBL" id="KAK7013125.1"/>
    </source>
</evidence>
<accession>A0AAW0AJC5</accession>
<name>A0AAW0AJC5_9AGAR</name>
<dbReference type="Proteomes" id="UP001362999">
    <property type="component" value="Unassembled WGS sequence"/>
</dbReference>
<dbReference type="AlphaFoldDB" id="A0AAW0AJC5"/>
<protein>
    <submittedName>
        <fullName evidence="3">Uncharacterized protein</fullName>
    </submittedName>
</protein>
<sequence>MRSAFAAPLLVLASFLGVVVAQDPLTIFTPPTYLCAVICQPTLLTWRGGSRTVFNSDEASTIVSFPDLTNTSITWHVTTAAGTNVLLTIKDSTGLTQNSSPLVVGAGSTSCLNSSSRPAGSSTSGSKPASTSSGTKTTTVTSTSTTTTAVNSASLTAPPSSQSSSAPAVGSNSASSVSQSAPSTSPSTGAAAPKNVPLAAAVAALGAVFAALL</sequence>
<evidence type="ECO:0000256" key="1">
    <source>
        <dbReference type="SAM" id="MobiDB-lite"/>
    </source>
</evidence>
<gene>
    <name evidence="3" type="ORF">R3P38DRAFT_3008738</name>
</gene>
<keyword evidence="2" id="KW-0732">Signal</keyword>
<feature type="signal peptide" evidence="2">
    <location>
        <begin position="1"/>
        <end position="21"/>
    </location>
</feature>
<keyword evidence="4" id="KW-1185">Reference proteome</keyword>
<organism evidence="3 4">
    <name type="scientific">Favolaschia claudopus</name>
    <dbReference type="NCBI Taxonomy" id="2862362"/>
    <lineage>
        <taxon>Eukaryota</taxon>
        <taxon>Fungi</taxon>
        <taxon>Dikarya</taxon>
        <taxon>Basidiomycota</taxon>
        <taxon>Agaricomycotina</taxon>
        <taxon>Agaricomycetes</taxon>
        <taxon>Agaricomycetidae</taxon>
        <taxon>Agaricales</taxon>
        <taxon>Marasmiineae</taxon>
        <taxon>Mycenaceae</taxon>
        <taxon>Favolaschia</taxon>
    </lineage>
</organism>
<dbReference type="EMBL" id="JAWWNJ010000061">
    <property type="protein sequence ID" value="KAK7013125.1"/>
    <property type="molecule type" value="Genomic_DNA"/>
</dbReference>
<comment type="caution">
    <text evidence="3">The sequence shown here is derived from an EMBL/GenBank/DDBJ whole genome shotgun (WGS) entry which is preliminary data.</text>
</comment>
<feature type="region of interest" description="Disordered" evidence="1">
    <location>
        <begin position="114"/>
        <end position="192"/>
    </location>
</feature>
<feature type="chain" id="PRO_5043552937" evidence="2">
    <location>
        <begin position="22"/>
        <end position="213"/>
    </location>
</feature>
<proteinExistence type="predicted"/>
<evidence type="ECO:0000256" key="2">
    <source>
        <dbReference type="SAM" id="SignalP"/>
    </source>
</evidence>